<name>A0AAD9PM36_9APIC</name>
<accession>A0AAD9PM36</accession>
<sequence length="788" mass="87695">MAPKFVIEAPLLDLLKDEAAAKTCKDLLEYSNLDAVFYDENDLDNTCKVLKVTMPSPSLIAATGKGHRNMRVMLDALSHAALVVESHMQKQVLGVGDEIVATLVNSARCMDLLQRAHCKVAATKNCRLETCQAIISAFNKIESQTGTMRRLHEILIYCMDLKIILHQLQEASSQWRVLANCNLFGDYGDFVKFACKLGKAMNLLSSLDNTDLKHSLNAKCQSLLDAVIREILNCGVWPCIRNTNWTLEMERQLEISIMALRHLQVYSTAMLQVVDTLVRQTSETIDLKALKSRDSESKLQLVVSYASEYMATYCANLNGLEKIVLHSNPHVNEFGDVIIKDAVEKIIPVAQDKEDPCELYTRRCVTLLGGSISHLTESIEGLHMLAPVLISLGYDMIPQENFQARALYFKLVCQDLAKAFLADVADRIMNPAQAAFRDALDLLQSGQSTDVLASQLLVLIPSNLNAKVMREYLDQSGACPILCERTAEIVAAGLQCILVSIKTLATRGGLKLVLNDGSTKVILKPPSDAHRLNAALHELTRSLLDNIEPCATSLSACTKLQQVIREAKEIELIQQWVDNIADTLWHTASYIGEKTWTAQQVVTVSQHILRIITVMRQLYMEPLLFSSSSEILERLCKEAVLIITLYTVLVWPMEDSDKVTLGHAAADVEFEILEMVSSPRESQTASLDAIRRLVLLGDEEVFDLIKTKAHAQQLGLDPRALALHLVCRLVATLPQPPQESLYMHLGYESIHAMLRNLNTHGNLCKCLKSYLSNVGLGDDLLEMFDCLE</sequence>
<dbReference type="KEGG" id="bdw:94334371"/>
<protein>
    <submittedName>
        <fullName evidence="1">Uncharacterized protein</fullName>
    </submittedName>
</protein>
<dbReference type="GeneID" id="94334371"/>
<evidence type="ECO:0000313" key="2">
    <source>
        <dbReference type="Proteomes" id="UP001214638"/>
    </source>
</evidence>
<gene>
    <name evidence="1" type="ORF">BdWA1_000073</name>
</gene>
<dbReference type="AlphaFoldDB" id="A0AAD9PM36"/>
<reference evidence="1" key="1">
    <citation type="journal article" date="2023" name="Nat. Microbiol.">
        <title>Babesia duncani multi-omics identifies virulence factors and drug targets.</title>
        <authorList>
            <person name="Singh P."/>
            <person name="Lonardi S."/>
            <person name="Liang Q."/>
            <person name="Vydyam P."/>
            <person name="Khabirova E."/>
            <person name="Fang T."/>
            <person name="Gihaz S."/>
            <person name="Thekkiniath J."/>
            <person name="Munshi M."/>
            <person name="Abel S."/>
            <person name="Ciampossin L."/>
            <person name="Batugedara G."/>
            <person name="Gupta M."/>
            <person name="Lu X.M."/>
            <person name="Lenz T."/>
            <person name="Chakravarty S."/>
            <person name="Cornillot E."/>
            <person name="Hu Y."/>
            <person name="Ma W."/>
            <person name="Gonzalez L.M."/>
            <person name="Sanchez S."/>
            <person name="Estrada K."/>
            <person name="Sanchez-Flores A."/>
            <person name="Montero E."/>
            <person name="Harb O.S."/>
            <person name="Le Roch K.G."/>
            <person name="Mamoun C.B."/>
        </authorList>
    </citation>
    <scope>NUCLEOTIDE SEQUENCE</scope>
    <source>
        <strain evidence="1">WA1</strain>
    </source>
</reference>
<organism evidence="1 2">
    <name type="scientific">Babesia duncani</name>
    <dbReference type="NCBI Taxonomy" id="323732"/>
    <lineage>
        <taxon>Eukaryota</taxon>
        <taxon>Sar</taxon>
        <taxon>Alveolata</taxon>
        <taxon>Apicomplexa</taxon>
        <taxon>Aconoidasida</taxon>
        <taxon>Piroplasmida</taxon>
        <taxon>Babesiidae</taxon>
        <taxon>Babesia</taxon>
    </lineage>
</organism>
<dbReference type="RefSeq" id="XP_067803918.1">
    <property type="nucleotide sequence ID" value="XM_067945127.1"/>
</dbReference>
<dbReference type="Proteomes" id="UP001214638">
    <property type="component" value="Unassembled WGS sequence"/>
</dbReference>
<evidence type="ECO:0000313" key="1">
    <source>
        <dbReference type="EMBL" id="KAK2197076.1"/>
    </source>
</evidence>
<keyword evidence="2" id="KW-1185">Reference proteome</keyword>
<dbReference type="EMBL" id="JALLKP010000001">
    <property type="protein sequence ID" value="KAK2197076.1"/>
    <property type="molecule type" value="Genomic_DNA"/>
</dbReference>
<comment type="caution">
    <text evidence="1">The sequence shown here is derived from an EMBL/GenBank/DDBJ whole genome shotgun (WGS) entry which is preliminary data.</text>
</comment>
<proteinExistence type="predicted"/>